<keyword evidence="2" id="KW-1185">Reference proteome</keyword>
<evidence type="ECO:0000313" key="1">
    <source>
        <dbReference type="EMBL" id="MDQ0480024.1"/>
    </source>
</evidence>
<reference evidence="1 2" key="1">
    <citation type="submission" date="2023-07" db="EMBL/GenBank/DDBJ databases">
        <title>Genomic Encyclopedia of Type Strains, Phase IV (KMG-IV): sequencing the most valuable type-strain genomes for metagenomic binning, comparative biology and taxonomic classification.</title>
        <authorList>
            <person name="Goeker M."/>
        </authorList>
    </citation>
    <scope>NUCLEOTIDE SEQUENCE [LARGE SCALE GENOMIC DNA]</scope>
    <source>
        <strain evidence="1 2">DSM 1400</strain>
    </source>
</reference>
<accession>A0ABU0JVE7</accession>
<gene>
    <name evidence="1" type="ORF">QOZ93_001768</name>
</gene>
<comment type="caution">
    <text evidence="1">The sequence shown here is derived from an EMBL/GenBank/DDBJ whole genome shotgun (WGS) entry which is preliminary data.</text>
</comment>
<proteinExistence type="predicted"/>
<protein>
    <submittedName>
        <fullName evidence="1">Uncharacterized protein</fullName>
    </submittedName>
</protein>
<name>A0ABU0JVE7_HATLI</name>
<sequence>MMNQEKREKINSFLEKSMNNAIEFLAVALNLTGHNIP</sequence>
<evidence type="ECO:0000313" key="2">
    <source>
        <dbReference type="Proteomes" id="UP001224418"/>
    </source>
</evidence>
<dbReference type="Proteomes" id="UP001224418">
    <property type="component" value="Unassembled WGS sequence"/>
</dbReference>
<dbReference type="EMBL" id="JAUSWN010000014">
    <property type="protein sequence ID" value="MDQ0480024.1"/>
    <property type="molecule type" value="Genomic_DNA"/>
</dbReference>
<organism evidence="1 2">
    <name type="scientific">Hathewaya limosa</name>
    <name type="common">Clostridium limosum</name>
    <dbReference type="NCBI Taxonomy" id="1536"/>
    <lineage>
        <taxon>Bacteria</taxon>
        <taxon>Bacillati</taxon>
        <taxon>Bacillota</taxon>
        <taxon>Clostridia</taxon>
        <taxon>Eubacteriales</taxon>
        <taxon>Clostridiaceae</taxon>
        <taxon>Hathewaya</taxon>
    </lineage>
</organism>